<dbReference type="SUPFAM" id="SSF55979">
    <property type="entry name" value="DNA clamp"/>
    <property type="match status" value="2"/>
</dbReference>
<dbReference type="InterPro" id="IPR046938">
    <property type="entry name" value="DNA_clamp_sf"/>
</dbReference>
<dbReference type="GO" id="GO:0005634">
    <property type="term" value="C:nucleus"/>
    <property type="evidence" value="ECO:0007669"/>
    <property type="project" value="UniProtKB-SubCell"/>
</dbReference>
<evidence type="ECO:0000256" key="2">
    <source>
        <dbReference type="ARBA" id="ARBA00023125"/>
    </source>
</evidence>
<evidence type="ECO:0000259" key="6">
    <source>
        <dbReference type="Pfam" id="PF02747"/>
    </source>
</evidence>
<dbReference type="GO" id="GO:0006275">
    <property type="term" value="P:regulation of DNA replication"/>
    <property type="evidence" value="ECO:0007669"/>
    <property type="project" value="InterPro"/>
</dbReference>
<sequence>NSPDTKGFAVERLGVFRKVIESLSDFVEKMEIRASSKGLTMQVMDSMHVAFVDVFMSGDMFTKFRCDREIHLGIQTKTFLATLRNIPLDDSSVLRLSCEDAPQKLLVEYIAANSKYEADMVLYEIDDENYSVPHIEYEAVVRMPAEQFRTISKNVGAFGEYISLESDKEQFSFRQTGDFIKNVMTLRPDGTAVTVDCTEPAALEVGMKYINFINKISTLSSKITLSLGASAPVLFEIKL</sequence>
<dbReference type="Gene3D" id="3.70.10.10">
    <property type="match status" value="1"/>
</dbReference>
<accession>A0A1B6I9K4</accession>
<dbReference type="GO" id="GO:0006272">
    <property type="term" value="P:leading strand elongation"/>
    <property type="evidence" value="ECO:0007669"/>
    <property type="project" value="TreeGrafter"/>
</dbReference>
<organism evidence="7">
    <name type="scientific">Homalodisca liturata</name>
    <dbReference type="NCBI Taxonomy" id="320908"/>
    <lineage>
        <taxon>Eukaryota</taxon>
        <taxon>Metazoa</taxon>
        <taxon>Ecdysozoa</taxon>
        <taxon>Arthropoda</taxon>
        <taxon>Hexapoda</taxon>
        <taxon>Insecta</taxon>
        <taxon>Pterygota</taxon>
        <taxon>Neoptera</taxon>
        <taxon>Paraneoptera</taxon>
        <taxon>Hemiptera</taxon>
        <taxon>Auchenorrhyncha</taxon>
        <taxon>Membracoidea</taxon>
        <taxon>Cicadellidae</taxon>
        <taxon>Cicadellinae</taxon>
        <taxon>Proconiini</taxon>
        <taxon>Homalodisca</taxon>
    </lineage>
</organism>
<dbReference type="CDD" id="cd00577">
    <property type="entry name" value="PCNA"/>
    <property type="match status" value="1"/>
</dbReference>
<dbReference type="GO" id="GO:0030337">
    <property type="term" value="F:DNA polymerase processivity factor activity"/>
    <property type="evidence" value="ECO:0007669"/>
    <property type="project" value="InterPro"/>
</dbReference>
<feature type="non-terminal residue" evidence="7">
    <location>
        <position position="239"/>
    </location>
</feature>
<evidence type="ECO:0000256" key="1">
    <source>
        <dbReference type="ARBA" id="ARBA00010462"/>
    </source>
</evidence>
<feature type="domain" description="Proliferating cell nuclear antigen PCNA N-terminal" evidence="5">
    <location>
        <begin position="14"/>
        <end position="126"/>
    </location>
</feature>
<evidence type="ECO:0000313" key="7">
    <source>
        <dbReference type="EMBL" id="JAS83592.1"/>
    </source>
</evidence>
<dbReference type="NCBIfam" id="TIGR00590">
    <property type="entry name" value="pcna"/>
    <property type="match status" value="1"/>
</dbReference>
<dbReference type="InterPro" id="IPR022649">
    <property type="entry name" value="Pr_cel_nuc_antig_C"/>
</dbReference>
<proteinExistence type="inferred from homology"/>
<keyword evidence="2 4" id="KW-0238">DNA-binding</keyword>
<dbReference type="PANTHER" id="PTHR11352">
    <property type="entry name" value="PROLIFERATING CELL NUCLEAR ANTIGEN"/>
    <property type="match status" value="1"/>
</dbReference>
<dbReference type="Pfam" id="PF02747">
    <property type="entry name" value="PCNA_C"/>
    <property type="match status" value="1"/>
</dbReference>
<gene>
    <name evidence="7" type="ORF">g.6242</name>
</gene>
<keyword evidence="3" id="KW-0539">Nucleus</keyword>
<dbReference type="EMBL" id="GECU01024114">
    <property type="protein sequence ID" value="JAS83592.1"/>
    <property type="molecule type" value="Transcribed_RNA"/>
</dbReference>
<dbReference type="Pfam" id="PF00705">
    <property type="entry name" value="PCNA_N"/>
    <property type="match status" value="1"/>
</dbReference>
<protein>
    <recommendedName>
        <fullName evidence="3">DNA sliding clamp PCNA</fullName>
    </recommendedName>
</protein>
<dbReference type="AlphaFoldDB" id="A0A1B6I9K4"/>
<name>A0A1B6I9K4_9HEMI</name>
<dbReference type="InterPro" id="IPR000730">
    <property type="entry name" value="Pr_cel_nuc_antig"/>
</dbReference>
<comment type="similarity">
    <text evidence="1 4">Belongs to the PCNA family.</text>
</comment>
<evidence type="ECO:0000256" key="4">
    <source>
        <dbReference type="RuleBase" id="RU003671"/>
    </source>
</evidence>
<dbReference type="GO" id="GO:0003677">
    <property type="term" value="F:DNA binding"/>
    <property type="evidence" value="ECO:0007669"/>
    <property type="project" value="UniProtKB-KW"/>
</dbReference>
<reference evidence="7" key="1">
    <citation type="submission" date="2015-11" db="EMBL/GenBank/DDBJ databases">
        <title>De novo transcriptome assembly of four potential Pierce s Disease insect vectors from Arizona vineyards.</title>
        <authorList>
            <person name="Tassone E.E."/>
        </authorList>
    </citation>
    <scope>NUCLEOTIDE SEQUENCE</scope>
</reference>
<evidence type="ECO:0000256" key="3">
    <source>
        <dbReference type="RuleBase" id="RU000641"/>
    </source>
</evidence>
<keyword evidence="4" id="KW-0235">DNA replication</keyword>
<dbReference type="PANTHER" id="PTHR11352:SF0">
    <property type="entry name" value="PROLIFERATING CELL NUCLEAR ANTIGEN"/>
    <property type="match status" value="1"/>
</dbReference>
<comment type="subcellular location">
    <subcellularLocation>
        <location evidence="3">Nucleus</location>
    </subcellularLocation>
</comment>
<dbReference type="PRINTS" id="PR00339">
    <property type="entry name" value="PCNACYCLIN"/>
</dbReference>
<feature type="non-terminal residue" evidence="7">
    <location>
        <position position="1"/>
    </location>
</feature>
<feature type="domain" description="Proliferating cell nuclear antigen PCNA C-terminal" evidence="6">
    <location>
        <begin position="132"/>
        <end position="238"/>
    </location>
</feature>
<evidence type="ECO:0000259" key="5">
    <source>
        <dbReference type="Pfam" id="PF00705"/>
    </source>
</evidence>
<comment type="function">
    <text evidence="3">This protein is an auxiliary protein of DNA polymerase delta and is involved in the control of eukaryotic DNA replication by increasing the polymerase's processivity during elongation of the leading strand.</text>
</comment>
<dbReference type="InterPro" id="IPR022648">
    <property type="entry name" value="Pr_cel_nuc_antig_N"/>
</dbReference>